<comment type="caution">
    <text evidence="2">The sequence shown here is derived from an EMBL/GenBank/DDBJ whole genome shotgun (WGS) entry which is preliminary data.</text>
</comment>
<dbReference type="EMBL" id="ASWL01000002">
    <property type="protein sequence ID" value="EOU23945.1"/>
    <property type="molecule type" value="Genomic_DNA"/>
</dbReference>
<sequence>MESNEEIIIVSDKELSSKKRLMNQEYDFHSVKHDNVEEYTENGWEIARKFKTVTKLKKMKPEKEIFINRIWRLFHDLGFDRMNEAPFKIANTNVDVLAIDDETVMFVFCRFSEHAQTRTSLLEDIKQICDNKKHFINYVQGLADGKKRKCAFILITKNLILNDQDIAYMEKKLVHFNEEGIKYYEELAKHLGSASRFQLLGYLFSGQKIPEMDNKIPAIEGKMGNHKYYSFSIEPEKLLKMGYVLHRNNANRQMMPTYQRIVKRNRLNSIQKFVKDGGFFPNSLIINIENKSINFDYSEKQVSGAVSKIGILHLPKLYRSAYIIDGQHRLYGYANSDFAKKNSIPVVAFVNLGKSEQIKLFMDINENQKAVPKNLRATLSSDILWASEYLFERKTALRSRIAQNLAEDLDSPLYQRIIVGENATTEKCNITLDTIQQALDKSDFLDQYAKKNNELIKEGTLDTGSNDETAVILLKFLKSIFLYFEYNLKTEWNEVDRSKAFLITNPGIYSLIKITNDIVNFLVTEKEYNFKNMNNEEIVETVKPYLDVIIKFYKNVDEQERTKIKKTYGSGGKQLYWRTLQREIKKVYPDFSPKGLDEYWKDNDTRFNEITYSYIMRIELFMRDDFKARLESKYGENWFNLGLPKSVYDKANQLASDKDFGKPKDQATDPWTCLHFIHFREIALGNWQDLFSEKYTLPEEKGRNGKKTEKTKWMAKLSTIRNENSHVYTSVKEEDYKFVEKIYNWLVKG</sequence>
<keyword evidence="3" id="KW-1185">Reference proteome</keyword>
<protein>
    <recommendedName>
        <fullName evidence="5">DGQHR domain-containing protein</fullName>
    </recommendedName>
</protein>
<proteinExistence type="predicted"/>
<evidence type="ECO:0008006" key="5">
    <source>
        <dbReference type="Google" id="ProtNLM"/>
    </source>
</evidence>
<dbReference type="Proteomes" id="UP000014104">
    <property type="component" value="Unassembled WGS sequence"/>
</dbReference>
<dbReference type="AlphaFoldDB" id="A0AAV3J790"/>
<reference evidence="2 4" key="2">
    <citation type="submission" date="2013-03" db="EMBL/GenBank/DDBJ databases">
        <title>The Genome Sequence of Enterococcus avium ATCC_14025 (PacBio/Illumina hybrid assembly).</title>
        <authorList>
            <consortium name="The Broad Institute Genomics Platform"/>
            <consortium name="The Broad Institute Genome Sequencing Center for Infectious Disease"/>
            <person name="Earl A."/>
            <person name="Russ C."/>
            <person name="Gilmore M."/>
            <person name="Surin D."/>
            <person name="Walker B."/>
            <person name="Young S."/>
            <person name="Zeng Q."/>
            <person name="Gargeya S."/>
            <person name="Fitzgerald M."/>
            <person name="Haas B."/>
            <person name="Abouelleil A."/>
            <person name="Allen A.W."/>
            <person name="Alvarado L."/>
            <person name="Arachchi H.M."/>
            <person name="Berlin A.M."/>
            <person name="Chapman S.B."/>
            <person name="Gainer-Dewar J."/>
            <person name="Goldberg J."/>
            <person name="Griggs A."/>
            <person name="Gujja S."/>
            <person name="Hansen M."/>
            <person name="Howarth C."/>
            <person name="Imamovic A."/>
            <person name="Ireland A."/>
            <person name="Larimer J."/>
            <person name="McCowan C."/>
            <person name="Murphy C."/>
            <person name="Pearson M."/>
            <person name="Poon T.W."/>
            <person name="Priest M."/>
            <person name="Roberts A."/>
            <person name="Saif S."/>
            <person name="Shea T."/>
            <person name="Sisk P."/>
            <person name="Sykes S."/>
            <person name="Wortman J."/>
            <person name="Nusbaum C."/>
            <person name="Birren B."/>
        </authorList>
    </citation>
    <scope>NUCLEOTIDE SEQUENCE [LARGE SCALE GENOMIC DNA]</scope>
    <source>
        <strain evidence="2 4">ATCC 14025</strain>
    </source>
</reference>
<dbReference type="InterPro" id="IPR017642">
    <property type="entry name" value="DNA_S_mod_DndB"/>
</dbReference>
<name>A0AAV3J790_ENTAV</name>
<dbReference type="InterPro" id="IPR017601">
    <property type="entry name" value="DGQHR-contain_dom"/>
</dbReference>
<dbReference type="EMBL" id="AHYV01000002">
    <property type="protein sequence ID" value="EOT51869.1"/>
    <property type="molecule type" value="Genomic_DNA"/>
</dbReference>
<reference evidence="1 3" key="1">
    <citation type="submission" date="2013-03" db="EMBL/GenBank/DDBJ databases">
        <title>The Genome Sequence of Enterococcus avium ATCC_14025 (Illumina only assembly).</title>
        <authorList>
            <consortium name="The Broad Institute Genomics Platform"/>
            <consortium name="The Broad Institute Genome Sequencing Center for Infectious Disease"/>
            <person name="Earl A."/>
            <person name="Russ C."/>
            <person name="Gilmore M."/>
            <person name="Surin D."/>
            <person name="Walker B."/>
            <person name="Young S."/>
            <person name="Zeng Q."/>
            <person name="Gargeya S."/>
            <person name="Fitzgerald M."/>
            <person name="Haas B."/>
            <person name="Abouelleil A."/>
            <person name="Allen A.W."/>
            <person name="Alvarado L."/>
            <person name="Arachchi H.M."/>
            <person name="Berlin A.M."/>
            <person name="Chapman S.B."/>
            <person name="Gainer-Dewar J."/>
            <person name="Goldberg J."/>
            <person name="Griggs A."/>
            <person name="Gujja S."/>
            <person name="Hansen M."/>
            <person name="Howarth C."/>
            <person name="Imamovic A."/>
            <person name="Ireland A."/>
            <person name="Larimer J."/>
            <person name="McCowan C."/>
            <person name="Murphy C."/>
            <person name="Pearson M."/>
            <person name="Poon T.W."/>
            <person name="Priest M."/>
            <person name="Roberts A."/>
            <person name="Saif S."/>
            <person name="Shea T."/>
            <person name="Sisk P."/>
            <person name="Sykes S."/>
            <person name="Wortman J."/>
            <person name="Nusbaum C."/>
            <person name="Birren B."/>
        </authorList>
    </citation>
    <scope>NUCLEOTIDE SEQUENCE [LARGE SCALE GENOMIC DNA]</scope>
    <source>
        <strain evidence="1 3">ATCC 14025</strain>
    </source>
</reference>
<evidence type="ECO:0000313" key="2">
    <source>
        <dbReference type="EMBL" id="EOU23945.1"/>
    </source>
</evidence>
<evidence type="ECO:0000313" key="1">
    <source>
        <dbReference type="EMBL" id="EOT51869.1"/>
    </source>
</evidence>
<organism evidence="2 4">
    <name type="scientific">Enterococcus avium ATCC 14025</name>
    <dbReference type="NCBI Taxonomy" id="1140002"/>
    <lineage>
        <taxon>Bacteria</taxon>
        <taxon>Bacillati</taxon>
        <taxon>Bacillota</taxon>
        <taxon>Bacilli</taxon>
        <taxon>Lactobacillales</taxon>
        <taxon>Enterococcaceae</taxon>
        <taxon>Enterococcus</taxon>
    </lineage>
</organism>
<dbReference type="NCBIfam" id="TIGR03187">
    <property type="entry name" value="DGQHR"/>
    <property type="match status" value="1"/>
</dbReference>
<dbReference type="Proteomes" id="UP000014107">
    <property type="component" value="Unassembled WGS sequence"/>
</dbReference>
<evidence type="ECO:0000313" key="4">
    <source>
        <dbReference type="Proteomes" id="UP000014107"/>
    </source>
</evidence>
<evidence type="ECO:0000313" key="3">
    <source>
        <dbReference type="Proteomes" id="UP000014104"/>
    </source>
</evidence>
<dbReference type="RefSeq" id="WP_016177978.1">
    <property type="nucleotide sequence ID" value="NZ_KE136357.1"/>
</dbReference>
<gene>
    <name evidence="2" type="ORF">I570_01811</name>
    <name evidence="1" type="ORF">OMU_00072</name>
</gene>
<dbReference type="Pfam" id="PF14072">
    <property type="entry name" value="DndB"/>
    <property type="match status" value="1"/>
</dbReference>
<accession>A0AAV3J790</accession>
<dbReference type="CDD" id="cd16413">
    <property type="entry name" value="DGQHR_domain"/>
    <property type="match status" value="1"/>
</dbReference>